<dbReference type="GeneTree" id="ENSGT01040000240511"/>
<evidence type="ECO:0000256" key="3">
    <source>
        <dbReference type="ARBA" id="ARBA00012180"/>
    </source>
</evidence>
<evidence type="ECO:0000256" key="20">
    <source>
        <dbReference type="PROSITE-ProRule" id="PRU00047"/>
    </source>
</evidence>
<feature type="transmembrane region" description="Helical" evidence="22">
    <location>
        <begin position="84"/>
        <end position="106"/>
    </location>
</feature>
<dbReference type="EC" id="3.1.26.4" evidence="3"/>
<dbReference type="InterPro" id="IPR000477">
    <property type="entry name" value="RT_dom"/>
</dbReference>
<evidence type="ECO:0000256" key="19">
    <source>
        <dbReference type="ARBA" id="ARBA00039658"/>
    </source>
</evidence>
<dbReference type="PROSITE" id="PS50013">
    <property type="entry name" value="CHROMO_2"/>
    <property type="match status" value="1"/>
</dbReference>
<evidence type="ECO:0000256" key="7">
    <source>
        <dbReference type="ARBA" id="ARBA00022722"/>
    </source>
</evidence>
<evidence type="ECO:0000256" key="4">
    <source>
        <dbReference type="ARBA" id="ARBA00022670"/>
    </source>
</evidence>
<dbReference type="GO" id="GO:0008270">
    <property type="term" value="F:zinc ion binding"/>
    <property type="evidence" value="ECO:0007669"/>
    <property type="project" value="UniProtKB-KW"/>
</dbReference>
<evidence type="ECO:0000313" key="28">
    <source>
        <dbReference type="Proteomes" id="UP000018467"/>
    </source>
</evidence>
<dbReference type="GO" id="GO:0003887">
    <property type="term" value="F:DNA-directed DNA polymerase activity"/>
    <property type="evidence" value="ECO:0007669"/>
    <property type="project" value="UniProtKB-KW"/>
</dbReference>
<keyword evidence="11" id="KW-0378">Hydrolase</keyword>
<feature type="transmembrane region" description="Helical" evidence="22">
    <location>
        <begin position="50"/>
        <end position="72"/>
    </location>
</feature>
<keyword evidence="20" id="KW-0863">Zinc-finger</keyword>
<dbReference type="Pfam" id="PF17921">
    <property type="entry name" value="Integrase_H2C2"/>
    <property type="match status" value="1"/>
</dbReference>
<protein>
    <recommendedName>
        <fullName evidence="19">Gypsy retrotransposon integrase-like protein 1</fullName>
        <ecNumber evidence="3">3.1.26.4</ecNumber>
    </recommendedName>
</protein>
<dbReference type="Gene3D" id="2.40.50.40">
    <property type="match status" value="1"/>
</dbReference>
<dbReference type="InterPro" id="IPR001878">
    <property type="entry name" value="Znf_CCHC"/>
</dbReference>
<reference evidence="27" key="4">
    <citation type="submission" date="2025-09" db="UniProtKB">
        <authorList>
            <consortium name="Ensembl"/>
        </authorList>
    </citation>
    <scope>IDENTIFICATION</scope>
</reference>
<dbReference type="CDD" id="cd01647">
    <property type="entry name" value="RT_LTR"/>
    <property type="match status" value="1"/>
</dbReference>
<dbReference type="GO" id="GO:0004523">
    <property type="term" value="F:RNA-DNA hybrid ribonuclease activity"/>
    <property type="evidence" value="ECO:0007669"/>
    <property type="project" value="UniProtKB-EC"/>
</dbReference>
<comment type="similarity">
    <text evidence="2">Belongs to the beta type-B retroviral polymerase family. HERV class-II K(HML-2) pol subfamily.</text>
</comment>
<dbReference type="InParanoid" id="A0A3B1J2E7"/>
<dbReference type="InterPro" id="IPR000953">
    <property type="entry name" value="Chromo/chromo_shadow_dom"/>
</dbReference>
<feature type="domain" description="Reverse transcriptase" evidence="25">
    <location>
        <begin position="662"/>
        <end position="841"/>
    </location>
</feature>
<dbReference type="GO" id="GO:0004190">
    <property type="term" value="F:aspartic-type endopeptidase activity"/>
    <property type="evidence" value="ECO:0007669"/>
    <property type="project" value="UniProtKB-KW"/>
</dbReference>
<keyword evidence="17" id="KW-0233">DNA recombination</keyword>
<dbReference type="GO" id="GO:0003964">
    <property type="term" value="F:RNA-directed DNA polymerase activity"/>
    <property type="evidence" value="ECO:0007669"/>
    <property type="project" value="UniProtKB-KW"/>
</dbReference>
<reference evidence="27" key="3">
    <citation type="submission" date="2025-08" db="UniProtKB">
        <authorList>
            <consortium name="Ensembl"/>
        </authorList>
    </citation>
    <scope>IDENTIFICATION</scope>
</reference>
<evidence type="ECO:0000256" key="21">
    <source>
        <dbReference type="SAM" id="MobiDB-lite"/>
    </source>
</evidence>
<evidence type="ECO:0000259" key="23">
    <source>
        <dbReference type="PROSITE" id="PS50013"/>
    </source>
</evidence>
<evidence type="ECO:0000259" key="25">
    <source>
        <dbReference type="PROSITE" id="PS50878"/>
    </source>
</evidence>
<feature type="region of interest" description="Disordered" evidence="21">
    <location>
        <begin position="1535"/>
        <end position="1663"/>
    </location>
</feature>
<feature type="domain" description="Chromo" evidence="23">
    <location>
        <begin position="1487"/>
        <end position="1545"/>
    </location>
</feature>
<keyword evidence="6" id="KW-0548">Nucleotidyltransferase</keyword>
<dbReference type="PROSITE" id="PS50158">
    <property type="entry name" value="ZF_CCHC"/>
    <property type="match status" value="1"/>
</dbReference>
<sequence length="1663" mass="184517">MTLLFVSRRRFLPLPLILDCLCMTWTVLSPPPLGLSLILDCLCMNSGLSLVYGMVLSSLLCLLVITLVSVSTLNTSVYSYNKHLLFLSVSALVCYSVLTMTEYAAVQDQIADTEAIRSGLANQGRLLGQHQQTLAGVTQAVSELARQQTTQQQQLAELLAHLRGVTEPSPSPLATPSMPNANSSVPGFSVSKPELFDGDPEKCSGFLLQCSVFFSNSPPTTDKAKIGFIISRLSGKALEWATAIWEELSGASYTDFLATFRSVFDHSRYGQSNGELLLALKQGQKPVASYALEFRTLAAGSGWNNAALINVFRCGLNPDVQRELACRDDSLTLDQLISLSIRLDQLLSRRPKISPRTQHTPVSLTRAPTPEKAALPAPEPMDIQKTRLTPEERQRRIRLRLCLYCGEAGHFKAECGLLTRPVKAPALGQRVECSPRANVVRKHNTILRSKCFSLTVNIMLPTGMLSVPALVDSGSEGNFISQDLVQEHGVPTRELLRPLAIHAVDGKTVRSKPVTLQTLPITLQASALHYEELPLFVLPCTEHPVILGMPWLKTHDPTVSWRDGDITVWSAHCHEHCLALDSLVIQSTTVESPHVSESPVIPPEYSDLLEVFSKDNATKLPPHRPCDCAIDLVEGATLPKARVYPLTLDEEKAMTDYVSEALAQGFIRPSKSPVGSGFFFVKKKDGGLRPCIDYRGLNAITKKFAYPLPLIPCALEQLRNASYFTKLDLRSAYNLIRIKEGDEWKTAFTTTNGHYEYMVMSYGLANAPAVFQSFMNDIFRDMIGKFVTLFIDDILIYSSDFDSHVQHVRSVLQRLLENNLYAKAEKCEFHLQRVAFLGYVISSQGVIMDDSKVDAVTSWPVPQSIKDLQRFLGFANFYRRFIRNFSSIAAPLTALTKNATKILRWSPEADQAFKKLKAAFVSAPILTHPNPDLPFVVEVDASNAGVGAVLSQRSGSPPKLRPVAFFSKKMSPAERNYGIGDRELLAVKLALEEWRHWLEGAAHPFTVLTDHKNLEYLRTAKRLNPRQARWSLFFSRFNFSISFRPGNRNTKADALSRVFSSPDDTCHVSEPEHILPPTVKVAAIRWELDDLIQRSLVNTRLPEGCPPHKTYVPEQFRDQLIGWAHAALTSGHPGVTRTLQLISARYWWETMRADVQTFVVSCSVCAQCKTPKTLPAGKLCPLPVPERPWSHIAVDFVTDLPESEGYTTVLTVVDRFSRGVKFIPFPALPTALQTAQAIYTHIFRHYGVPEDILSDRGPQFTSRVWKSFFEHLGVHVSLTSGFHPTSNGQCERVNQELGKFLRLYCFKHASEWSQYLIWAEIAQNSLTNSTSGLTPFQCILGYQPPLAPWTASSTEIPAVDDWMKRSEQVWEETHQQISEVLRKYKEQSDRHRGTTPQYQPGDRVWLSTRDLRFEGACRKLLPKYIGPFKVLSQVNEVTYKIELPAQYRVHNSFHVSLLKPLVPGPLAEGVPDDVPPAAVEGEDSSTYAVREVLDSRRRGGVLQYLIDWEGYGPEERCWVAAGDVLDPALLAEFHARHPSKPAPRPRGRPKRSLSSSAPVRRGSQSRNPRLPVTSEATPGPPAGTPCPSGGRRRGRPRSGSVPTPLGGGTVTSGAVSSSVPSTPSSNGGSQVNNYTTQNAPPADITHSPDHVTPHLLPPGSPEY</sequence>
<accession>A0A3B1J2E7</accession>
<dbReference type="InterPro" id="IPR012337">
    <property type="entry name" value="RNaseH-like_sf"/>
</dbReference>
<dbReference type="SMART" id="SM00298">
    <property type="entry name" value="CHROMO"/>
    <property type="match status" value="1"/>
</dbReference>
<dbReference type="InterPro" id="IPR043502">
    <property type="entry name" value="DNA/RNA_pol_sf"/>
</dbReference>
<dbReference type="FunFam" id="3.30.70.270:FF:000020">
    <property type="entry name" value="Transposon Tf2-6 polyprotein-like Protein"/>
    <property type="match status" value="1"/>
</dbReference>
<dbReference type="SUPFAM" id="SSF53098">
    <property type="entry name" value="Ribonuclease H-like"/>
    <property type="match status" value="1"/>
</dbReference>
<dbReference type="InterPro" id="IPR023780">
    <property type="entry name" value="Chromo_domain"/>
</dbReference>
<keyword evidence="9" id="KW-0064">Aspartyl protease</keyword>
<dbReference type="GO" id="GO:0006310">
    <property type="term" value="P:DNA recombination"/>
    <property type="evidence" value="ECO:0007669"/>
    <property type="project" value="UniProtKB-KW"/>
</dbReference>
<dbReference type="Ensembl" id="ENSAMXT00000044116.1">
    <property type="protein sequence ID" value="ENSAMXP00000036442.1"/>
    <property type="gene ID" value="ENSAMXG00000040104.1"/>
</dbReference>
<dbReference type="SUPFAM" id="SSF50630">
    <property type="entry name" value="Acid proteases"/>
    <property type="match status" value="1"/>
</dbReference>
<dbReference type="CDD" id="cd00303">
    <property type="entry name" value="retropepsin_like"/>
    <property type="match status" value="1"/>
</dbReference>
<feature type="domain" description="Integrase catalytic" evidence="26">
    <location>
        <begin position="1184"/>
        <end position="1343"/>
    </location>
</feature>
<evidence type="ECO:0000256" key="18">
    <source>
        <dbReference type="ARBA" id="ARBA00023268"/>
    </source>
</evidence>
<evidence type="ECO:0000256" key="1">
    <source>
        <dbReference type="ARBA" id="ARBA00004123"/>
    </source>
</evidence>
<evidence type="ECO:0000256" key="9">
    <source>
        <dbReference type="ARBA" id="ARBA00022750"/>
    </source>
</evidence>
<evidence type="ECO:0000256" key="2">
    <source>
        <dbReference type="ARBA" id="ARBA00010879"/>
    </source>
</evidence>
<keyword evidence="28" id="KW-1185">Reference proteome</keyword>
<dbReference type="Pfam" id="PF03732">
    <property type="entry name" value="Retrotrans_gag"/>
    <property type="match status" value="1"/>
</dbReference>
<dbReference type="Pfam" id="PF00665">
    <property type="entry name" value="rve"/>
    <property type="match status" value="1"/>
</dbReference>
<keyword evidence="10" id="KW-0255">Endonuclease</keyword>
<feature type="region of interest" description="Disordered" evidence="21">
    <location>
        <begin position="352"/>
        <end position="377"/>
    </location>
</feature>
<keyword evidence="22" id="KW-0472">Membrane</keyword>
<dbReference type="Pfam" id="PF24626">
    <property type="entry name" value="SH3_Tf2-1"/>
    <property type="match status" value="1"/>
</dbReference>
<organism evidence="27 28">
    <name type="scientific">Astyanax mexicanus</name>
    <name type="common">Blind cave fish</name>
    <name type="synonym">Astyanax fasciatus mexicanus</name>
    <dbReference type="NCBI Taxonomy" id="7994"/>
    <lineage>
        <taxon>Eukaryota</taxon>
        <taxon>Metazoa</taxon>
        <taxon>Chordata</taxon>
        <taxon>Craniata</taxon>
        <taxon>Vertebrata</taxon>
        <taxon>Euteleostomi</taxon>
        <taxon>Actinopterygii</taxon>
        <taxon>Neopterygii</taxon>
        <taxon>Teleostei</taxon>
        <taxon>Ostariophysi</taxon>
        <taxon>Characiformes</taxon>
        <taxon>Characoidei</taxon>
        <taxon>Acestrorhamphidae</taxon>
        <taxon>Acestrorhamphinae</taxon>
        <taxon>Astyanax</taxon>
    </lineage>
</organism>
<evidence type="ECO:0000256" key="10">
    <source>
        <dbReference type="ARBA" id="ARBA00022759"/>
    </source>
</evidence>
<dbReference type="Pfam" id="PF00385">
    <property type="entry name" value="Chromo"/>
    <property type="match status" value="1"/>
</dbReference>
<evidence type="ECO:0000256" key="16">
    <source>
        <dbReference type="ARBA" id="ARBA00023125"/>
    </source>
</evidence>
<proteinExistence type="inferred from homology"/>
<dbReference type="Pfam" id="PF08284">
    <property type="entry name" value="RVP_2"/>
    <property type="match status" value="1"/>
</dbReference>
<dbReference type="InterPro" id="IPR005162">
    <property type="entry name" value="Retrotrans_gag_dom"/>
</dbReference>
<dbReference type="SUPFAM" id="SSF57756">
    <property type="entry name" value="Retrovirus zinc finger-like domains"/>
    <property type="match status" value="1"/>
</dbReference>
<name>A0A3B1J2E7_ASTMX</name>
<keyword evidence="8" id="KW-0479">Metal-binding</keyword>
<evidence type="ECO:0000256" key="5">
    <source>
        <dbReference type="ARBA" id="ARBA00022679"/>
    </source>
</evidence>
<evidence type="ECO:0000256" key="22">
    <source>
        <dbReference type="SAM" id="Phobius"/>
    </source>
</evidence>
<dbReference type="GO" id="GO:0005634">
    <property type="term" value="C:nucleus"/>
    <property type="evidence" value="ECO:0007669"/>
    <property type="project" value="UniProtKB-SubCell"/>
</dbReference>
<dbReference type="Gene3D" id="3.30.70.270">
    <property type="match status" value="2"/>
</dbReference>
<dbReference type="FunFam" id="1.10.340.70:FF:000001">
    <property type="entry name" value="Retrovirus-related Pol polyprotein from transposon gypsy-like Protein"/>
    <property type="match status" value="1"/>
</dbReference>
<keyword evidence="22" id="KW-0812">Transmembrane</keyword>
<keyword evidence="7" id="KW-0540">Nuclease</keyword>
<dbReference type="InterPro" id="IPR001584">
    <property type="entry name" value="Integrase_cat-core"/>
</dbReference>
<keyword evidence="14" id="KW-0695">RNA-directed DNA polymerase</keyword>
<dbReference type="GO" id="GO:0015074">
    <property type="term" value="P:DNA integration"/>
    <property type="evidence" value="ECO:0007669"/>
    <property type="project" value="UniProtKB-KW"/>
</dbReference>
<dbReference type="Pfam" id="PF00078">
    <property type="entry name" value="RVT_1"/>
    <property type="match status" value="1"/>
</dbReference>
<keyword evidence="22" id="KW-1133">Transmembrane helix</keyword>
<comment type="subcellular location">
    <subcellularLocation>
        <location evidence="1">Nucleus</location>
    </subcellularLocation>
</comment>
<dbReference type="SUPFAM" id="SSF56672">
    <property type="entry name" value="DNA/RNA polymerases"/>
    <property type="match status" value="1"/>
</dbReference>
<dbReference type="InterPro" id="IPR050951">
    <property type="entry name" value="Retrovirus_Pol_polyprotein"/>
</dbReference>
<dbReference type="GO" id="GO:0003677">
    <property type="term" value="F:DNA binding"/>
    <property type="evidence" value="ECO:0007669"/>
    <property type="project" value="UniProtKB-KW"/>
</dbReference>
<keyword evidence="20" id="KW-0862">Zinc</keyword>
<keyword evidence="18" id="KW-0511">Multifunctional enzyme</keyword>
<dbReference type="InterPro" id="IPR056924">
    <property type="entry name" value="SH3_Tf2-1"/>
</dbReference>
<evidence type="ECO:0000256" key="13">
    <source>
        <dbReference type="ARBA" id="ARBA00022908"/>
    </source>
</evidence>
<dbReference type="InterPro" id="IPR043128">
    <property type="entry name" value="Rev_trsase/Diguanyl_cyclase"/>
</dbReference>
<dbReference type="InterPro" id="IPR041577">
    <property type="entry name" value="RT_RNaseH_2"/>
</dbReference>
<dbReference type="Gene3D" id="2.40.70.10">
    <property type="entry name" value="Acid Proteases"/>
    <property type="match status" value="1"/>
</dbReference>
<feature type="compositionally biased region" description="Polar residues" evidence="21">
    <location>
        <begin position="1553"/>
        <end position="1567"/>
    </location>
</feature>
<dbReference type="InterPro" id="IPR021109">
    <property type="entry name" value="Peptidase_aspartic_dom_sf"/>
</dbReference>
<feature type="domain" description="CCHC-type" evidence="24">
    <location>
        <begin position="402"/>
        <end position="415"/>
    </location>
</feature>
<dbReference type="InterPro" id="IPR041588">
    <property type="entry name" value="Integrase_H2C2"/>
</dbReference>
<dbReference type="PROSITE" id="PS50878">
    <property type="entry name" value="RT_POL"/>
    <property type="match status" value="1"/>
</dbReference>
<keyword evidence="4" id="KW-0645">Protease</keyword>
<dbReference type="FunFam" id="3.10.20.370:FF:000003">
    <property type="entry name" value="Transposon Tf2-6 polyprotein"/>
    <property type="match status" value="1"/>
</dbReference>
<dbReference type="Pfam" id="PF17919">
    <property type="entry name" value="RT_RNaseH_2"/>
    <property type="match status" value="1"/>
</dbReference>
<dbReference type="Gene3D" id="1.10.340.70">
    <property type="match status" value="1"/>
</dbReference>
<reference evidence="28" key="2">
    <citation type="journal article" date="2014" name="Nat. Commun.">
        <title>The cavefish genome reveals candidate genes for eye loss.</title>
        <authorList>
            <person name="McGaugh S.E."/>
            <person name="Gross J.B."/>
            <person name="Aken B."/>
            <person name="Blin M."/>
            <person name="Borowsky R."/>
            <person name="Chalopin D."/>
            <person name="Hinaux H."/>
            <person name="Jeffery W.R."/>
            <person name="Keene A."/>
            <person name="Ma L."/>
            <person name="Minx P."/>
            <person name="Murphy D."/>
            <person name="O'Quin K.E."/>
            <person name="Retaux S."/>
            <person name="Rohner N."/>
            <person name="Searle S.M."/>
            <person name="Stahl B.A."/>
            <person name="Tabin C."/>
            <person name="Volff J.N."/>
            <person name="Yoshizawa M."/>
            <person name="Warren W.C."/>
        </authorList>
    </citation>
    <scope>NUCLEOTIDE SEQUENCE [LARGE SCALE GENOMIC DNA]</scope>
    <source>
        <strain evidence="28">female</strain>
    </source>
</reference>
<dbReference type="PROSITE" id="PS50994">
    <property type="entry name" value="INTEGRASE"/>
    <property type="match status" value="1"/>
</dbReference>
<evidence type="ECO:0000256" key="12">
    <source>
        <dbReference type="ARBA" id="ARBA00022842"/>
    </source>
</evidence>
<feature type="transmembrane region" description="Helical" evidence="22">
    <location>
        <begin position="12"/>
        <end position="30"/>
    </location>
</feature>
<evidence type="ECO:0000256" key="15">
    <source>
        <dbReference type="ARBA" id="ARBA00022932"/>
    </source>
</evidence>
<keyword evidence="5" id="KW-0808">Transferase</keyword>
<keyword evidence="13" id="KW-0229">DNA integration</keyword>
<keyword evidence="12" id="KW-0460">Magnesium</keyword>
<evidence type="ECO:0000256" key="8">
    <source>
        <dbReference type="ARBA" id="ARBA00022723"/>
    </source>
</evidence>
<evidence type="ECO:0000259" key="26">
    <source>
        <dbReference type="PROSITE" id="PS50994"/>
    </source>
</evidence>
<dbReference type="Gene3D" id="3.10.10.10">
    <property type="entry name" value="HIV Type 1 Reverse Transcriptase, subunit A, domain 1"/>
    <property type="match status" value="1"/>
</dbReference>
<feature type="compositionally biased region" description="Basic residues" evidence="21">
    <location>
        <begin position="1536"/>
        <end position="1551"/>
    </location>
</feature>
<feature type="compositionally biased region" description="Polar residues" evidence="21">
    <location>
        <begin position="1630"/>
        <end position="1639"/>
    </location>
</feature>
<evidence type="ECO:0000313" key="27">
    <source>
        <dbReference type="Ensembl" id="ENSAMXP00000036442.1"/>
    </source>
</evidence>
<dbReference type="PANTHER" id="PTHR37984">
    <property type="entry name" value="PROTEIN CBG26694"/>
    <property type="match status" value="1"/>
</dbReference>
<evidence type="ECO:0000259" key="24">
    <source>
        <dbReference type="PROSITE" id="PS50158"/>
    </source>
</evidence>
<dbReference type="PANTHER" id="PTHR37984:SF5">
    <property type="entry name" value="PROTEIN NYNRIN-LIKE"/>
    <property type="match status" value="1"/>
</dbReference>
<evidence type="ECO:0000256" key="6">
    <source>
        <dbReference type="ARBA" id="ARBA00022695"/>
    </source>
</evidence>
<dbReference type="InterPro" id="IPR016197">
    <property type="entry name" value="Chromo-like_dom_sf"/>
</dbReference>
<evidence type="ECO:0000256" key="11">
    <source>
        <dbReference type="ARBA" id="ARBA00022801"/>
    </source>
</evidence>
<feature type="compositionally biased region" description="Low complexity" evidence="21">
    <location>
        <begin position="1611"/>
        <end position="1629"/>
    </location>
</feature>
<dbReference type="Gene3D" id="3.30.420.10">
    <property type="entry name" value="Ribonuclease H-like superfamily/Ribonuclease H"/>
    <property type="match status" value="1"/>
</dbReference>
<dbReference type="Proteomes" id="UP000018467">
    <property type="component" value="Unassembled WGS sequence"/>
</dbReference>
<reference evidence="28" key="1">
    <citation type="submission" date="2013-03" db="EMBL/GenBank/DDBJ databases">
        <authorList>
            <person name="Jeffery W."/>
            <person name="Warren W."/>
            <person name="Wilson R.K."/>
        </authorList>
    </citation>
    <scope>NUCLEOTIDE SEQUENCE</scope>
    <source>
        <strain evidence="28">female</strain>
    </source>
</reference>
<evidence type="ECO:0000256" key="14">
    <source>
        <dbReference type="ARBA" id="ARBA00022918"/>
    </source>
</evidence>
<dbReference type="InterPro" id="IPR036875">
    <property type="entry name" value="Znf_CCHC_sf"/>
</dbReference>
<dbReference type="GO" id="GO:0006508">
    <property type="term" value="P:proteolysis"/>
    <property type="evidence" value="ECO:0007669"/>
    <property type="project" value="UniProtKB-KW"/>
</dbReference>
<dbReference type="CDD" id="cd09274">
    <property type="entry name" value="RNase_HI_RT_Ty3"/>
    <property type="match status" value="1"/>
</dbReference>
<dbReference type="Gene3D" id="3.10.20.370">
    <property type="match status" value="1"/>
</dbReference>
<dbReference type="SUPFAM" id="SSF54160">
    <property type="entry name" value="Chromo domain-like"/>
    <property type="match status" value="1"/>
</dbReference>
<dbReference type="InterPro" id="IPR036397">
    <property type="entry name" value="RNaseH_sf"/>
</dbReference>
<evidence type="ECO:0000256" key="17">
    <source>
        <dbReference type="ARBA" id="ARBA00023172"/>
    </source>
</evidence>
<dbReference type="FunFam" id="3.30.420.10:FF:000032">
    <property type="entry name" value="Retrovirus-related Pol polyprotein from transposon 297-like Protein"/>
    <property type="match status" value="1"/>
</dbReference>
<dbReference type="Bgee" id="ENSAMXG00000040104">
    <property type="expression patterns" value="Expressed in ovary"/>
</dbReference>
<keyword evidence="15" id="KW-0239">DNA-directed DNA polymerase</keyword>
<keyword evidence="16" id="KW-0238">DNA-binding</keyword>